<organism evidence="5 6">
    <name type="scientific">Actinomadura rubrisoli</name>
    <dbReference type="NCBI Taxonomy" id="2530368"/>
    <lineage>
        <taxon>Bacteria</taxon>
        <taxon>Bacillati</taxon>
        <taxon>Actinomycetota</taxon>
        <taxon>Actinomycetes</taxon>
        <taxon>Streptosporangiales</taxon>
        <taxon>Thermomonosporaceae</taxon>
        <taxon>Actinomadura</taxon>
    </lineage>
</organism>
<dbReference type="SUPFAM" id="SSF53474">
    <property type="entry name" value="alpha/beta-Hydrolases"/>
    <property type="match status" value="1"/>
</dbReference>
<feature type="signal peptide" evidence="4">
    <location>
        <begin position="1"/>
        <end position="17"/>
    </location>
</feature>
<dbReference type="PANTHER" id="PTHR10272">
    <property type="entry name" value="PLATELET-ACTIVATING FACTOR ACETYLHYDROLASE"/>
    <property type="match status" value="1"/>
</dbReference>
<dbReference type="OrthoDB" id="569821at2"/>
<proteinExistence type="predicted"/>
<evidence type="ECO:0000313" key="5">
    <source>
        <dbReference type="EMBL" id="TDD88736.1"/>
    </source>
</evidence>
<dbReference type="GO" id="GO:0003847">
    <property type="term" value="F:1-alkyl-2-acetylglycerophosphocholine esterase activity"/>
    <property type="evidence" value="ECO:0007669"/>
    <property type="project" value="TreeGrafter"/>
</dbReference>
<sequence>MGAAAVAVTLLAAPAAATEAAAQKPAPGSTARTAAAAVKMSLPAPTVRRPVGTVPLHLIDRSRSDSLAPSKPYRELMVSIWYPARKADRLPLAPQMPPHAAADFDRNTAADLGVAPGQVNWAATMSHARVGAPLDRGAAPLPVVLYSPGLDGPRALGTALIEELAARGYIVVSVDHTYQPDQVEFPGGRVERGRLPQDPSEEEWDKLVKVLVSTRVADLRFVLNELARMDRGHNPDAGGRALPAGLRGALDLSRTGMFGHSFGGAMAAQLLADDRRLDAGINLDGNLYGPVVQSGVTKPFMQVAGETTTRESVPSWKTFWDRSSGWKREARFIGTQHLSFCDAQAMLPQIAKELPNIPVAETVGTIDPDRSIAAQRAYVTAFFDLHLRGRHTHLFDRPSSRYPEVKLIP</sequence>
<dbReference type="PANTHER" id="PTHR10272:SF0">
    <property type="entry name" value="PLATELET-ACTIVATING FACTOR ACETYLHYDROLASE"/>
    <property type="match status" value="1"/>
</dbReference>
<keyword evidence="6" id="KW-1185">Reference proteome</keyword>
<dbReference type="Pfam" id="PF03403">
    <property type="entry name" value="PAF-AH_p_II"/>
    <property type="match status" value="1"/>
</dbReference>
<evidence type="ECO:0000256" key="2">
    <source>
        <dbReference type="ARBA" id="ARBA00022963"/>
    </source>
</evidence>
<dbReference type="AlphaFoldDB" id="A0A4R5BSZ4"/>
<feature type="chain" id="PRO_5039466761" evidence="4">
    <location>
        <begin position="18"/>
        <end position="409"/>
    </location>
</feature>
<keyword evidence="1" id="KW-0378">Hydrolase</keyword>
<evidence type="ECO:0000313" key="6">
    <source>
        <dbReference type="Proteomes" id="UP000294513"/>
    </source>
</evidence>
<evidence type="ECO:0000256" key="3">
    <source>
        <dbReference type="ARBA" id="ARBA00023098"/>
    </source>
</evidence>
<keyword evidence="4" id="KW-0732">Signal</keyword>
<dbReference type="Proteomes" id="UP000294513">
    <property type="component" value="Unassembled WGS sequence"/>
</dbReference>
<protein>
    <submittedName>
        <fullName evidence="5">Lipase</fullName>
    </submittedName>
</protein>
<dbReference type="Gene3D" id="3.40.50.1820">
    <property type="entry name" value="alpha/beta hydrolase"/>
    <property type="match status" value="1"/>
</dbReference>
<dbReference type="EMBL" id="SMKU01000063">
    <property type="protein sequence ID" value="TDD88736.1"/>
    <property type="molecule type" value="Genomic_DNA"/>
</dbReference>
<evidence type="ECO:0000256" key="1">
    <source>
        <dbReference type="ARBA" id="ARBA00022801"/>
    </source>
</evidence>
<keyword evidence="2" id="KW-0442">Lipid degradation</keyword>
<reference evidence="5 6" key="1">
    <citation type="submission" date="2019-03" db="EMBL/GenBank/DDBJ databases">
        <title>Draft genome sequences of novel Actinobacteria.</title>
        <authorList>
            <person name="Sahin N."/>
            <person name="Ay H."/>
            <person name="Saygin H."/>
        </authorList>
    </citation>
    <scope>NUCLEOTIDE SEQUENCE [LARGE SCALE GENOMIC DNA]</scope>
    <source>
        <strain evidence="5 6">H3C3</strain>
    </source>
</reference>
<gene>
    <name evidence="5" type="ORF">E1298_14950</name>
</gene>
<comment type="caution">
    <text evidence="5">The sequence shown here is derived from an EMBL/GenBank/DDBJ whole genome shotgun (WGS) entry which is preliminary data.</text>
</comment>
<dbReference type="InterPro" id="IPR029058">
    <property type="entry name" value="AB_hydrolase_fold"/>
</dbReference>
<evidence type="ECO:0000256" key="4">
    <source>
        <dbReference type="SAM" id="SignalP"/>
    </source>
</evidence>
<keyword evidence="3" id="KW-0443">Lipid metabolism</keyword>
<name>A0A4R5BSZ4_9ACTN</name>
<dbReference type="GO" id="GO:0016042">
    <property type="term" value="P:lipid catabolic process"/>
    <property type="evidence" value="ECO:0007669"/>
    <property type="project" value="UniProtKB-KW"/>
</dbReference>
<accession>A0A4R5BSZ4</accession>